<dbReference type="InterPro" id="IPR012292">
    <property type="entry name" value="Globin/Proto"/>
</dbReference>
<reference evidence="2 3" key="1">
    <citation type="submission" date="2018-05" db="EMBL/GenBank/DDBJ databases">
        <title>Draft genome sequence of Scytalidium lignicola DSM 105466, a ubiquitous saprotrophic fungus.</title>
        <authorList>
            <person name="Buettner E."/>
            <person name="Gebauer A.M."/>
            <person name="Hofrichter M."/>
            <person name="Liers C."/>
            <person name="Kellner H."/>
        </authorList>
    </citation>
    <scope>NUCLEOTIDE SEQUENCE [LARGE SCALE GENOMIC DNA]</scope>
    <source>
        <strain evidence="2 3">DSM 105466</strain>
    </source>
</reference>
<name>A0A3E2GZE0_SCYLI</name>
<feature type="non-terminal residue" evidence="2">
    <location>
        <position position="208"/>
    </location>
</feature>
<protein>
    <recommendedName>
        <fullName evidence="1">Globin-sensor domain-containing protein</fullName>
    </recommendedName>
</protein>
<keyword evidence="3" id="KW-1185">Reference proteome</keyword>
<gene>
    <name evidence="2" type="ORF">B7463_g9843</name>
</gene>
<dbReference type="AlphaFoldDB" id="A0A3E2GZE0"/>
<dbReference type="Pfam" id="PF11563">
    <property type="entry name" value="Protoglobin"/>
    <property type="match status" value="1"/>
</dbReference>
<dbReference type="GO" id="GO:0020037">
    <property type="term" value="F:heme binding"/>
    <property type="evidence" value="ECO:0007669"/>
    <property type="project" value="InterPro"/>
</dbReference>
<evidence type="ECO:0000313" key="3">
    <source>
        <dbReference type="Proteomes" id="UP000258309"/>
    </source>
</evidence>
<dbReference type="OrthoDB" id="10027058at2759"/>
<evidence type="ECO:0000313" key="2">
    <source>
        <dbReference type="EMBL" id="RFU26506.1"/>
    </source>
</evidence>
<dbReference type="InterPro" id="IPR044398">
    <property type="entry name" value="Globin-sensor_dom"/>
</dbReference>
<feature type="domain" description="Globin-sensor" evidence="1">
    <location>
        <begin position="14"/>
        <end position="204"/>
    </location>
</feature>
<dbReference type="Gene3D" id="1.10.490.10">
    <property type="entry name" value="Globins"/>
    <property type="match status" value="1"/>
</dbReference>
<accession>A0A3E2GZE0</accession>
<dbReference type="PANTHER" id="PTHR42071">
    <property type="entry name" value="PROTOGLOBIN DOMAIN-CONTAINING PROTEIN"/>
    <property type="match status" value="1"/>
</dbReference>
<comment type="caution">
    <text evidence="2">The sequence shown here is derived from an EMBL/GenBank/DDBJ whole genome shotgun (WGS) entry which is preliminary data.</text>
</comment>
<organism evidence="2 3">
    <name type="scientific">Scytalidium lignicola</name>
    <name type="common">Hyphomycete</name>
    <dbReference type="NCBI Taxonomy" id="5539"/>
    <lineage>
        <taxon>Eukaryota</taxon>
        <taxon>Fungi</taxon>
        <taxon>Dikarya</taxon>
        <taxon>Ascomycota</taxon>
        <taxon>Pezizomycotina</taxon>
        <taxon>Leotiomycetes</taxon>
        <taxon>Leotiomycetes incertae sedis</taxon>
        <taxon>Scytalidium</taxon>
    </lineage>
</organism>
<proteinExistence type="predicted"/>
<dbReference type="GO" id="GO:0019825">
    <property type="term" value="F:oxygen binding"/>
    <property type="evidence" value="ECO:0007669"/>
    <property type="project" value="InterPro"/>
</dbReference>
<feature type="non-terminal residue" evidence="2">
    <location>
        <position position="1"/>
    </location>
</feature>
<sequence length="208" mass="23647">MHHITSESLESLPSRITYLSLFLDLNKSDGEALLAAKPFIAPLVPAILDAVYMKLLNFDITAKAFVPKNTDYDGETVNNVEELTIDHPQIALRKDFLKMYLVKLVSTSDLSPESPFWKYLLNVAIMHTGQPGFKHREKRPELRVEFIHMGALLGYVVDLVLEHVLPMEAEGLDLATKTKVIRALNKVVWIQNDLFAKVYLDEKEDKLN</sequence>
<dbReference type="PANTHER" id="PTHR42071:SF1">
    <property type="entry name" value="GLOBIN-SENSOR DOMAIN-CONTAINING PROTEIN"/>
    <property type="match status" value="1"/>
</dbReference>
<dbReference type="Proteomes" id="UP000258309">
    <property type="component" value="Unassembled WGS sequence"/>
</dbReference>
<dbReference type="OMA" id="MRHIDAN"/>
<dbReference type="EMBL" id="NCSJ02000258">
    <property type="protein sequence ID" value="RFU26506.1"/>
    <property type="molecule type" value="Genomic_DNA"/>
</dbReference>
<evidence type="ECO:0000259" key="1">
    <source>
        <dbReference type="Pfam" id="PF11563"/>
    </source>
</evidence>